<feature type="domain" description="DYW" evidence="5">
    <location>
        <begin position="780"/>
        <end position="872"/>
    </location>
</feature>
<dbReference type="STRING" id="4155.A0A022Q8N3"/>
<dbReference type="NCBIfam" id="TIGR00756">
    <property type="entry name" value="PPR"/>
    <property type="match status" value="5"/>
</dbReference>
<dbReference type="Proteomes" id="UP000030748">
    <property type="component" value="Unassembled WGS sequence"/>
</dbReference>
<dbReference type="PANTHER" id="PTHR47926:SF344">
    <property type="entry name" value="OS07G0636900 PROTEIN"/>
    <property type="match status" value="1"/>
</dbReference>
<proteinExistence type="inferred from homology"/>
<evidence type="ECO:0000313" key="7">
    <source>
        <dbReference type="Proteomes" id="UP000030748"/>
    </source>
</evidence>
<dbReference type="Pfam" id="PF20431">
    <property type="entry name" value="E_motif"/>
    <property type="match status" value="1"/>
</dbReference>
<name>A0A022Q8N3_ERYGU</name>
<dbReference type="GO" id="GO:0008270">
    <property type="term" value="F:zinc ion binding"/>
    <property type="evidence" value="ECO:0007669"/>
    <property type="project" value="InterPro"/>
</dbReference>
<keyword evidence="2" id="KW-0677">Repeat</keyword>
<gene>
    <name evidence="6" type="ORF">MIMGU_mgv1a001176mg</name>
</gene>
<accession>A0A022Q8N3</accession>
<dbReference type="GO" id="GO:0009451">
    <property type="term" value="P:RNA modification"/>
    <property type="evidence" value="ECO:0000318"/>
    <property type="project" value="GO_Central"/>
</dbReference>
<evidence type="ECO:0000256" key="2">
    <source>
        <dbReference type="ARBA" id="ARBA00022737"/>
    </source>
</evidence>
<comment type="similarity">
    <text evidence="3">Belongs to the PPR family. PCMP-E subfamily.</text>
</comment>
<dbReference type="InterPro" id="IPR032867">
    <property type="entry name" value="DYW_dom"/>
</dbReference>
<feature type="repeat" description="PPR" evidence="4">
    <location>
        <begin position="363"/>
        <end position="397"/>
    </location>
</feature>
<dbReference type="GO" id="GO:0003723">
    <property type="term" value="F:RNA binding"/>
    <property type="evidence" value="ECO:0000318"/>
    <property type="project" value="GO_Central"/>
</dbReference>
<sequence length="872" mass="97641">MLRDCAAGMRLNEGKMIHGCIIRSGSEPDLHLWVSLINFYAKCGNLDFSRNVFELMSMKDVVSWTALISGFVAQGHGIESIELFCQMRREDVRPNEFTLATVLKGCSVSLDLNFGKQIHAEAVKIGVLSDAYIGSSLIDLYSKSGEMEYADGVFCMMPEKNNIVWNALLNGYAQVGNGKAVLRLFNEMEDPEMRLSNYTLSIVLKGIASFCAFTAGQGVHSIAIKVGGETDDFVRCSLVNMYSKCGVANYALKVFKMMENPDIVTWSSIICALDQEGLKEEAAKLFHRMMRSGMRPNEFTLSTLVSAATDLGDLRYGQSVHACAHKFGLEFDHLVSNALIAMYMKLGSIYDGYRIFNKMTNWDVISWNALLSAFHDDETSDRGTRIFQQMLTDGFTPNMYTFISILRSCSSLANIEFGKQVHSHIIKNKFVRDGYVGTALIDMYAKCGCMEDVEAIFSRLDEKDVFAWTVIISGYSQTNQGEKAARLFNLMRREGVIPNEFTLASSLRGCSAIASLENGRQLHSLAIKAGQSTDMFVSSALIDMYAKCGYIDDAEALFNGMQPNDTVLWNTIICGYSQHGEGDKALKAFRQMINEGFLPDGVTFLGILSACSHMGLVEEGNKHFYSMSESYGITPSIEHYACLVDVLGRAGKFDEIERLIENMELTPNALIWENVLGACKVHGNVELGERAAEKLFQIDPETDSNYILLSNIYASKGRWNDVSKVRKSMSSKGIKKEPGCSWVEIDAQIHVFLSQDSSHPRLLDIHRKMEELRETVSEVGYIPNTKYVPHNVTEKEKRENLFNHSERLALGFALISKVNGGRIRIFKNLRICGDCHEFIKCVSSTVDQEIVVRDASRFHHFRNGICSCKDYW</sequence>
<dbReference type="AlphaFoldDB" id="A0A022Q8N3"/>
<dbReference type="InterPro" id="IPR046848">
    <property type="entry name" value="E_motif"/>
</dbReference>
<evidence type="ECO:0000256" key="1">
    <source>
        <dbReference type="ARBA" id="ARBA00006643"/>
    </source>
</evidence>
<dbReference type="FunFam" id="1.25.40.10:FF:000031">
    <property type="entry name" value="Pentatricopeptide repeat-containing protein mitochondrial"/>
    <property type="match status" value="2"/>
</dbReference>
<dbReference type="InterPro" id="IPR046960">
    <property type="entry name" value="PPR_At4g14850-like_plant"/>
</dbReference>
<evidence type="ECO:0000313" key="6">
    <source>
        <dbReference type="EMBL" id="EYU23583.1"/>
    </source>
</evidence>
<feature type="repeat" description="PPR" evidence="4">
    <location>
        <begin position="464"/>
        <end position="498"/>
    </location>
</feature>
<dbReference type="FunFam" id="1.25.40.10:FF:000343">
    <property type="entry name" value="Pentatricopeptide repeat-containing protein At3g58590"/>
    <property type="match status" value="1"/>
</dbReference>
<reference evidence="6 7" key="1">
    <citation type="journal article" date="2013" name="Proc. Natl. Acad. Sci. U.S.A.">
        <title>Fine-scale variation in meiotic recombination in Mimulus inferred from population shotgun sequencing.</title>
        <authorList>
            <person name="Hellsten U."/>
            <person name="Wright K.M."/>
            <person name="Jenkins J."/>
            <person name="Shu S."/>
            <person name="Yuan Y."/>
            <person name="Wessler S.R."/>
            <person name="Schmutz J."/>
            <person name="Willis J.H."/>
            <person name="Rokhsar D.S."/>
        </authorList>
    </citation>
    <scope>NUCLEOTIDE SEQUENCE [LARGE SCALE GENOMIC DNA]</scope>
    <source>
        <strain evidence="7">cv. DUN x IM62</strain>
    </source>
</reference>
<dbReference type="PANTHER" id="PTHR47926">
    <property type="entry name" value="PENTATRICOPEPTIDE REPEAT-CONTAINING PROTEIN"/>
    <property type="match status" value="1"/>
</dbReference>
<dbReference type="Pfam" id="PF13041">
    <property type="entry name" value="PPR_2"/>
    <property type="match status" value="5"/>
</dbReference>
<feature type="repeat" description="PPR" evidence="4">
    <location>
        <begin position="565"/>
        <end position="599"/>
    </location>
</feature>
<feature type="repeat" description="PPR" evidence="4">
    <location>
        <begin position="161"/>
        <end position="195"/>
    </location>
</feature>
<dbReference type="eggNOG" id="KOG4197">
    <property type="taxonomic scope" value="Eukaryota"/>
</dbReference>
<feature type="repeat" description="PPR" evidence="4">
    <location>
        <begin position="60"/>
        <end position="94"/>
    </location>
</feature>
<comment type="similarity">
    <text evidence="1">Belongs to the PPR family. PCMP-H subfamily.</text>
</comment>
<dbReference type="EMBL" id="KI632161">
    <property type="protein sequence ID" value="EYU23583.1"/>
    <property type="molecule type" value="Genomic_DNA"/>
</dbReference>
<dbReference type="Gene3D" id="1.25.40.10">
    <property type="entry name" value="Tetratricopeptide repeat domain"/>
    <property type="match status" value="5"/>
</dbReference>
<dbReference type="GO" id="GO:0005739">
    <property type="term" value="C:mitochondrion"/>
    <property type="evidence" value="ECO:0007669"/>
    <property type="project" value="UniProtKB-ARBA"/>
</dbReference>
<dbReference type="Pfam" id="PF13812">
    <property type="entry name" value="PPR_3"/>
    <property type="match status" value="1"/>
</dbReference>
<dbReference type="InterPro" id="IPR011990">
    <property type="entry name" value="TPR-like_helical_dom_sf"/>
</dbReference>
<dbReference type="FunFam" id="1.25.40.10:FF:000205">
    <property type="entry name" value="Pentatricopeptide repeat-containing protein, mitochondrial"/>
    <property type="match status" value="1"/>
</dbReference>
<protein>
    <recommendedName>
        <fullName evidence="5">DYW domain-containing protein</fullName>
    </recommendedName>
</protein>
<dbReference type="SUPFAM" id="SSF48452">
    <property type="entry name" value="TPR-like"/>
    <property type="match status" value="1"/>
</dbReference>
<evidence type="ECO:0000256" key="4">
    <source>
        <dbReference type="PROSITE-ProRule" id="PRU00708"/>
    </source>
</evidence>
<evidence type="ECO:0000259" key="5">
    <source>
        <dbReference type="Pfam" id="PF14432"/>
    </source>
</evidence>
<evidence type="ECO:0000256" key="3">
    <source>
        <dbReference type="ARBA" id="ARBA00061659"/>
    </source>
</evidence>
<feature type="repeat" description="PPR" evidence="4">
    <location>
        <begin position="262"/>
        <end position="296"/>
    </location>
</feature>
<organism evidence="6 7">
    <name type="scientific">Erythranthe guttata</name>
    <name type="common">Yellow monkey flower</name>
    <name type="synonym">Mimulus guttatus</name>
    <dbReference type="NCBI Taxonomy" id="4155"/>
    <lineage>
        <taxon>Eukaryota</taxon>
        <taxon>Viridiplantae</taxon>
        <taxon>Streptophyta</taxon>
        <taxon>Embryophyta</taxon>
        <taxon>Tracheophyta</taxon>
        <taxon>Spermatophyta</taxon>
        <taxon>Magnoliopsida</taxon>
        <taxon>eudicotyledons</taxon>
        <taxon>Gunneridae</taxon>
        <taxon>Pentapetalae</taxon>
        <taxon>asterids</taxon>
        <taxon>lamiids</taxon>
        <taxon>Lamiales</taxon>
        <taxon>Phrymaceae</taxon>
        <taxon>Erythranthe</taxon>
    </lineage>
</organism>
<dbReference type="FunFam" id="1.25.40.10:FF:000073">
    <property type="entry name" value="Pentatricopeptide repeat-containing protein chloroplastic"/>
    <property type="match status" value="1"/>
</dbReference>
<dbReference type="PROSITE" id="PS51375">
    <property type="entry name" value="PPR"/>
    <property type="match status" value="6"/>
</dbReference>
<dbReference type="Pfam" id="PF14432">
    <property type="entry name" value="DYW_deaminase"/>
    <property type="match status" value="1"/>
</dbReference>
<dbReference type="FunFam" id="1.25.40.10:FF:000366">
    <property type="entry name" value="Pentatricopeptide (PPR) repeat-containing protein"/>
    <property type="match status" value="1"/>
</dbReference>
<dbReference type="InterPro" id="IPR002885">
    <property type="entry name" value="PPR_rpt"/>
</dbReference>
<dbReference type="FunFam" id="1.25.40.10:FF:000196">
    <property type="entry name" value="Pentatricopeptide repeat-containing protein At4g14850"/>
    <property type="match status" value="1"/>
</dbReference>
<dbReference type="Pfam" id="PF01535">
    <property type="entry name" value="PPR"/>
    <property type="match status" value="4"/>
</dbReference>
<keyword evidence="7" id="KW-1185">Reference proteome</keyword>